<keyword evidence="5 10" id="KW-1003">Cell membrane</keyword>
<dbReference type="InterPro" id="IPR005672">
    <property type="entry name" value="Phosphate_PstA"/>
</dbReference>
<evidence type="ECO:0000259" key="11">
    <source>
        <dbReference type="PROSITE" id="PS50928"/>
    </source>
</evidence>
<dbReference type="GO" id="GO:0035435">
    <property type="term" value="P:phosphate ion transmembrane transport"/>
    <property type="evidence" value="ECO:0007669"/>
    <property type="project" value="InterPro"/>
</dbReference>
<proteinExistence type="inferred from homology"/>
<comment type="caution">
    <text evidence="12">The sequence shown here is derived from an EMBL/GenBank/DDBJ whole genome shotgun (WGS) entry which is preliminary data.</text>
</comment>
<dbReference type="PANTHER" id="PTHR42922:SF1">
    <property type="entry name" value="PHOSPHATE TRANSPORT SYSTEM PERMEASE PROTEIN PSTA"/>
    <property type="match status" value="1"/>
</dbReference>
<dbReference type="InterPro" id="IPR000515">
    <property type="entry name" value="MetI-like"/>
</dbReference>
<dbReference type="EMBL" id="DRMH01000100">
    <property type="protein sequence ID" value="HFC98279.1"/>
    <property type="molecule type" value="Genomic_DNA"/>
</dbReference>
<gene>
    <name evidence="12" type="primary">pstA</name>
    <name evidence="12" type="ORF">ENJ40_07475</name>
</gene>
<evidence type="ECO:0000256" key="8">
    <source>
        <dbReference type="ARBA" id="ARBA00022989"/>
    </source>
</evidence>
<accession>A0A7C3GHU9</accession>
<dbReference type="SUPFAM" id="SSF161098">
    <property type="entry name" value="MetI-like"/>
    <property type="match status" value="1"/>
</dbReference>
<dbReference type="NCBIfam" id="TIGR00974">
    <property type="entry name" value="3a0107s02c"/>
    <property type="match status" value="1"/>
</dbReference>
<dbReference type="CDD" id="cd06261">
    <property type="entry name" value="TM_PBP2"/>
    <property type="match status" value="1"/>
</dbReference>
<dbReference type="AlphaFoldDB" id="A0A7C3GHU9"/>
<evidence type="ECO:0000256" key="5">
    <source>
        <dbReference type="ARBA" id="ARBA00022475"/>
    </source>
</evidence>
<dbReference type="PROSITE" id="PS50928">
    <property type="entry name" value="ABC_TM1"/>
    <property type="match status" value="1"/>
</dbReference>
<dbReference type="InterPro" id="IPR035906">
    <property type="entry name" value="MetI-like_sf"/>
</dbReference>
<dbReference type="PANTHER" id="PTHR42922">
    <property type="entry name" value="PHOSPHATE TRANSPORT SYSTEM PERMEASE PROTEIN PSTA"/>
    <property type="match status" value="1"/>
</dbReference>
<dbReference type="GO" id="GO:0005315">
    <property type="term" value="F:phosphate transmembrane transporter activity"/>
    <property type="evidence" value="ECO:0007669"/>
    <property type="project" value="InterPro"/>
</dbReference>
<evidence type="ECO:0000256" key="9">
    <source>
        <dbReference type="ARBA" id="ARBA00023136"/>
    </source>
</evidence>
<organism evidence="12">
    <name type="scientific">Thermosulfurimonas dismutans</name>
    <dbReference type="NCBI Taxonomy" id="999894"/>
    <lineage>
        <taxon>Bacteria</taxon>
        <taxon>Pseudomonadati</taxon>
        <taxon>Thermodesulfobacteriota</taxon>
        <taxon>Thermodesulfobacteria</taxon>
        <taxon>Thermodesulfobacteriales</taxon>
        <taxon>Thermodesulfobacteriaceae</taxon>
        <taxon>Thermosulfurimonas</taxon>
    </lineage>
</organism>
<dbReference type="Pfam" id="PF00528">
    <property type="entry name" value="BPD_transp_1"/>
    <property type="match status" value="1"/>
</dbReference>
<feature type="transmembrane region" description="Helical" evidence="10">
    <location>
        <begin position="12"/>
        <end position="37"/>
    </location>
</feature>
<comment type="subcellular location">
    <subcellularLocation>
        <location evidence="1 10">Cell membrane</location>
        <topology evidence="1 10">Multi-pass membrane protein</topology>
    </subcellularLocation>
</comment>
<feature type="transmembrane region" description="Helical" evidence="10">
    <location>
        <begin position="66"/>
        <end position="92"/>
    </location>
</feature>
<protein>
    <recommendedName>
        <fullName evidence="3 10">Phosphate transport system permease protein PstA</fullName>
    </recommendedName>
</protein>
<dbReference type="Proteomes" id="UP000886043">
    <property type="component" value="Unassembled WGS sequence"/>
</dbReference>
<evidence type="ECO:0000256" key="6">
    <source>
        <dbReference type="ARBA" id="ARBA00022592"/>
    </source>
</evidence>
<evidence type="ECO:0000256" key="1">
    <source>
        <dbReference type="ARBA" id="ARBA00004651"/>
    </source>
</evidence>
<evidence type="ECO:0000313" key="12">
    <source>
        <dbReference type="EMBL" id="HFC98279.1"/>
    </source>
</evidence>
<evidence type="ECO:0000256" key="4">
    <source>
        <dbReference type="ARBA" id="ARBA00022448"/>
    </source>
</evidence>
<evidence type="ECO:0000256" key="3">
    <source>
        <dbReference type="ARBA" id="ARBA00016864"/>
    </source>
</evidence>
<dbReference type="InterPro" id="IPR051408">
    <property type="entry name" value="Phosphate_transprt_permease"/>
</dbReference>
<feature type="transmembrane region" description="Helical" evidence="10">
    <location>
        <begin position="104"/>
        <end position="127"/>
    </location>
</feature>
<keyword evidence="7 10" id="KW-0812">Transmembrane</keyword>
<keyword evidence="4" id="KW-0813">Transport</keyword>
<reference evidence="12" key="1">
    <citation type="journal article" date="2020" name="mSystems">
        <title>Genome- and Community-Level Interaction Insights into Carbon Utilization and Element Cycling Functions of Hydrothermarchaeota in Hydrothermal Sediment.</title>
        <authorList>
            <person name="Zhou Z."/>
            <person name="Liu Y."/>
            <person name="Xu W."/>
            <person name="Pan J."/>
            <person name="Luo Z.H."/>
            <person name="Li M."/>
        </authorList>
    </citation>
    <scope>NUCLEOTIDE SEQUENCE [LARGE SCALE GENOMIC DNA]</scope>
    <source>
        <strain evidence="12">HyVt-483</strain>
    </source>
</reference>
<sequence>MRSILWRKFKDRSALLVITVLAFLPALPLFHILYGIFRLGLPAFSWSFFTHLPTPPGEPNGGVGNAIVGTLMLSMLASALAIPVGILSGVYLSEYARGRFGEVVRVAADVLQGVPSIVLGIVGYLWLVKPMGHFSALSGAVALSLMMLPVIVRSTEEILRMLPYTLREASLSLGVNYWRTVIKVLIPTGLVGITTGILVALSRIMGETAPLLFTAFGNPFWNFNPLQPVDALPLTVFKYAISPYQDWIRQAWGASAVLTLMVLGLNLISRILARRLSGDGK</sequence>
<evidence type="ECO:0000256" key="10">
    <source>
        <dbReference type="RuleBase" id="RU363043"/>
    </source>
</evidence>
<keyword evidence="8 10" id="KW-1133">Transmembrane helix</keyword>
<keyword evidence="9 10" id="KW-0472">Membrane</keyword>
<feature type="transmembrane region" description="Helical" evidence="10">
    <location>
        <begin position="252"/>
        <end position="273"/>
    </location>
</feature>
<dbReference type="Gene3D" id="1.10.3720.10">
    <property type="entry name" value="MetI-like"/>
    <property type="match status" value="1"/>
</dbReference>
<keyword evidence="6" id="KW-0592">Phosphate transport</keyword>
<name>A0A7C3GHU9_9BACT</name>
<evidence type="ECO:0000256" key="2">
    <source>
        <dbReference type="ARBA" id="ARBA00007069"/>
    </source>
</evidence>
<comment type="similarity">
    <text evidence="2 10">Belongs to the binding-protein-dependent transport system permease family. CysTW subfamily.</text>
</comment>
<feature type="transmembrane region" description="Helical" evidence="10">
    <location>
        <begin position="133"/>
        <end position="152"/>
    </location>
</feature>
<feature type="transmembrane region" description="Helical" evidence="10">
    <location>
        <begin position="184"/>
        <end position="205"/>
    </location>
</feature>
<evidence type="ECO:0000256" key="7">
    <source>
        <dbReference type="ARBA" id="ARBA00022692"/>
    </source>
</evidence>
<dbReference type="GO" id="GO:0005886">
    <property type="term" value="C:plasma membrane"/>
    <property type="evidence" value="ECO:0007669"/>
    <property type="project" value="UniProtKB-SubCell"/>
</dbReference>
<feature type="domain" description="ABC transmembrane type-1" evidence="11">
    <location>
        <begin position="67"/>
        <end position="269"/>
    </location>
</feature>